<dbReference type="RefSeq" id="WP_425572266.1">
    <property type="nucleotide sequence ID" value="NZ_BAABJP010000026.1"/>
</dbReference>
<dbReference type="CDD" id="cd00085">
    <property type="entry name" value="HNHc"/>
    <property type="match status" value="1"/>
</dbReference>
<evidence type="ECO:0000313" key="2">
    <source>
        <dbReference type="EMBL" id="GAA5162050.1"/>
    </source>
</evidence>
<dbReference type="SUPFAM" id="SSF52540">
    <property type="entry name" value="P-loop containing nucleoside triphosphate hydrolases"/>
    <property type="match status" value="1"/>
</dbReference>
<dbReference type="GO" id="GO:0004386">
    <property type="term" value="F:helicase activity"/>
    <property type="evidence" value="ECO:0007669"/>
    <property type="project" value="UniProtKB-KW"/>
</dbReference>
<name>A0ABP9QHM6_9PSEU</name>
<keyword evidence="2" id="KW-0378">Hydrolase</keyword>
<dbReference type="PANTHER" id="PTHR47396:SF2">
    <property type="entry name" value="HELICASE ATP-BINDING DOMAIN-CONTAINING PROTEIN"/>
    <property type="match status" value="1"/>
</dbReference>
<dbReference type="PROSITE" id="PS51192">
    <property type="entry name" value="HELICASE_ATP_BIND_1"/>
    <property type="match status" value="1"/>
</dbReference>
<accession>A0ABP9QHM6</accession>
<dbReference type="InterPro" id="IPR014001">
    <property type="entry name" value="Helicase_ATP-bd"/>
</dbReference>
<protein>
    <submittedName>
        <fullName evidence="2">DEAD/DEAH box helicase</fullName>
    </submittedName>
</protein>
<dbReference type="EMBL" id="BAABJP010000026">
    <property type="protein sequence ID" value="GAA5162050.1"/>
    <property type="molecule type" value="Genomic_DNA"/>
</dbReference>
<proteinExistence type="predicted"/>
<dbReference type="InterPro" id="IPR002711">
    <property type="entry name" value="HNH"/>
</dbReference>
<evidence type="ECO:0000259" key="1">
    <source>
        <dbReference type="PROSITE" id="PS51192"/>
    </source>
</evidence>
<dbReference type="InterPro" id="IPR006935">
    <property type="entry name" value="Helicase/UvrB_N"/>
</dbReference>
<comment type="caution">
    <text evidence="2">The sequence shown here is derived from an EMBL/GenBank/DDBJ whole genome shotgun (WGS) entry which is preliminary data.</text>
</comment>
<feature type="domain" description="Helicase ATP-binding" evidence="1">
    <location>
        <begin position="115"/>
        <end position="281"/>
    </location>
</feature>
<dbReference type="InterPro" id="IPR027417">
    <property type="entry name" value="P-loop_NTPase"/>
</dbReference>
<dbReference type="Gene3D" id="1.10.30.50">
    <property type="match status" value="1"/>
</dbReference>
<sequence>MTTENEELGDIVEDPEVVWDRERRWFTPAETTAAWLRQGRTCVICGREMPRDLIEGDHIQPWSQGGLTVLENLQALCVACNRRKGNSAGPLIRRPSPQVAAGSGPLRRWQTEAMRVVASSSDPLLIEACPGAGKTRFALDAAATMISSREVNRVLIVVPTSRLVTQWVDAANGSNGGPRLPLAPAGWRPVQPLYAPWCGGVVTYHTLFRQTTMLAALAAEPGYRTLVIFDEIHHAGTDGGWGMAAQQAFLHSAKRIISLSGTPFRIRDPIVFVKTVDGRSVCDYSYTYGDALRDRTCRPVHFAALGGTATFRTPDSAEHTVTFDDDLSERGESYRLRTALDATSDGGHLTAMLEEADRRLRHLRASGDHDAAGLVVSMDCDHADAIATMLTRSSGVRPVVACSRSNNPDDPAPGPGIAAFVNSTSPWIVAVRMVSEGVDIRRLRVVVYATNVTAELYFRQIIGRVVRVDPTNGADDHGLVVLPADPELLAMAERIADEAPGAIERPLIIRGVQAGLDGIDQPRNGAFQPLASTGDLEFVFDSDGRRAEATLVAAAEKYIQVFGSPISAFELALAAASNPAIRERLRTYGG</sequence>
<dbReference type="Proteomes" id="UP001428817">
    <property type="component" value="Unassembled WGS sequence"/>
</dbReference>
<dbReference type="Gene3D" id="3.40.50.300">
    <property type="entry name" value="P-loop containing nucleotide triphosphate hydrolases"/>
    <property type="match status" value="2"/>
</dbReference>
<keyword evidence="3" id="KW-1185">Reference proteome</keyword>
<organism evidence="2 3">
    <name type="scientific">Pseudonocardia eucalypti</name>
    <dbReference type="NCBI Taxonomy" id="648755"/>
    <lineage>
        <taxon>Bacteria</taxon>
        <taxon>Bacillati</taxon>
        <taxon>Actinomycetota</taxon>
        <taxon>Actinomycetes</taxon>
        <taxon>Pseudonocardiales</taxon>
        <taxon>Pseudonocardiaceae</taxon>
        <taxon>Pseudonocardia</taxon>
    </lineage>
</organism>
<keyword evidence="2" id="KW-0547">Nucleotide-binding</keyword>
<dbReference type="SMART" id="SM00487">
    <property type="entry name" value="DEXDc"/>
    <property type="match status" value="1"/>
</dbReference>
<dbReference type="InterPro" id="IPR003615">
    <property type="entry name" value="HNH_nuc"/>
</dbReference>
<dbReference type="InterPro" id="IPR050742">
    <property type="entry name" value="Helicase_Restrict-Modif_Enz"/>
</dbReference>
<reference evidence="3" key="1">
    <citation type="journal article" date="2019" name="Int. J. Syst. Evol. Microbiol.">
        <title>The Global Catalogue of Microorganisms (GCM) 10K type strain sequencing project: providing services to taxonomists for standard genome sequencing and annotation.</title>
        <authorList>
            <consortium name="The Broad Institute Genomics Platform"/>
            <consortium name="The Broad Institute Genome Sequencing Center for Infectious Disease"/>
            <person name="Wu L."/>
            <person name="Ma J."/>
        </authorList>
    </citation>
    <scope>NUCLEOTIDE SEQUENCE [LARGE SCALE GENOMIC DNA]</scope>
    <source>
        <strain evidence="3">JCM 18303</strain>
    </source>
</reference>
<evidence type="ECO:0000313" key="3">
    <source>
        <dbReference type="Proteomes" id="UP001428817"/>
    </source>
</evidence>
<dbReference type="PANTHER" id="PTHR47396">
    <property type="entry name" value="TYPE I RESTRICTION ENZYME ECOKI R PROTEIN"/>
    <property type="match status" value="1"/>
</dbReference>
<keyword evidence="2" id="KW-0067">ATP-binding</keyword>
<gene>
    <name evidence="2" type="ORF">GCM10023321_47030</name>
</gene>
<dbReference type="Pfam" id="PF04851">
    <property type="entry name" value="ResIII"/>
    <property type="match status" value="1"/>
</dbReference>
<dbReference type="Pfam" id="PF01844">
    <property type="entry name" value="HNH"/>
    <property type="match status" value="1"/>
</dbReference>
<dbReference type="SMART" id="SM00507">
    <property type="entry name" value="HNHc"/>
    <property type="match status" value="1"/>
</dbReference>
<keyword evidence="2" id="KW-0347">Helicase</keyword>